<reference evidence="7 8" key="1">
    <citation type="submission" date="2016-10" db="EMBL/GenBank/DDBJ databases">
        <authorList>
            <person name="de Groot N.N."/>
        </authorList>
    </citation>
    <scope>NUCLEOTIDE SEQUENCE [LARGE SCALE GENOMIC DNA]</scope>
    <source>
        <strain evidence="7 8">DSM 23609</strain>
    </source>
</reference>
<comment type="similarity">
    <text evidence="2 5">Belongs to the universal stress protein A family.</text>
</comment>
<accession>A0A1I2I989</accession>
<dbReference type="OrthoDB" id="9792500at2"/>
<dbReference type="SUPFAM" id="SSF52402">
    <property type="entry name" value="Adenine nucleotide alpha hydrolases-like"/>
    <property type="match status" value="1"/>
</dbReference>
<feature type="domain" description="UspA" evidence="6">
    <location>
        <begin position="4"/>
        <end position="140"/>
    </location>
</feature>
<dbReference type="Gene3D" id="3.40.50.620">
    <property type="entry name" value="HUPs"/>
    <property type="match status" value="1"/>
</dbReference>
<sequence>MSTYQHLLAAIALDEHGEGVARRAQALAHQFGARLSIVHVVEYIPLETGEALMAAPPDLSMQLQRQAETRLRELCARNALSVTALRVTSGGVAAEIHRAARELGADLIVVGHHPRHGLAALFSHTEEDVVQRAHCDVLTVCLSTP</sequence>
<evidence type="ECO:0000259" key="6">
    <source>
        <dbReference type="Pfam" id="PF00582"/>
    </source>
</evidence>
<dbReference type="EMBL" id="FOOC01000003">
    <property type="protein sequence ID" value="SFF38804.1"/>
    <property type="molecule type" value="Genomic_DNA"/>
</dbReference>
<dbReference type="AlphaFoldDB" id="A0A1I2I989"/>
<proteinExistence type="inferred from homology"/>
<dbReference type="PIRSF" id="PIRSF006276">
    <property type="entry name" value="UspA"/>
    <property type="match status" value="1"/>
</dbReference>
<evidence type="ECO:0000256" key="4">
    <source>
        <dbReference type="ARBA" id="ARBA00022490"/>
    </source>
</evidence>
<dbReference type="GO" id="GO:0005737">
    <property type="term" value="C:cytoplasm"/>
    <property type="evidence" value="ECO:0007669"/>
    <property type="project" value="UniProtKB-SubCell"/>
</dbReference>
<dbReference type="PANTHER" id="PTHR46268:SF23">
    <property type="entry name" value="UNIVERSAL STRESS PROTEIN A-RELATED"/>
    <property type="match status" value="1"/>
</dbReference>
<keyword evidence="4 5" id="KW-0963">Cytoplasm</keyword>
<protein>
    <recommendedName>
        <fullName evidence="5">Universal stress protein</fullName>
    </recommendedName>
</protein>
<dbReference type="InterPro" id="IPR006016">
    <property type="entry name" value="UspA"/>
</dbReference>
<dbReference type="Pfam" id="PF00582">
    <property type="entry name" value="Usp"/>
    <property type="match status" value="1"/>
</dbReference>
<evidence type="ECO:0000313" key="8">
    <source>
        <dbReference type="Proteomes" id="UP000199771"/>
    </source>
</evidence>
<evidence type="ECO:0000256" key="2">
    <source>
        <dbReference type="ARBA" id="ARBA00008791"/>
    </source>
</evidence>
<dbReference type="InterPro" id="IPR006015">
    <property type="entry name" value="Universal_stress_UspA"/>
</dbReference>
<evidence type="ECO:0000313" key="7">
    <source>
        <dbReference type="EMBL" id="SFF38804.1"/>
    </source>
</evidence>
<dbReference type="RefSeq" id="WP_091532163.1">
    <property type="nucleotide sequence ID" value="NZ_FOOC01000003.1"/>
</dbReference>
<dbReference type="PANTHER" id="PTHR46268">
    <property type="entry name" value="STRESS RESPONSE PROTEIN NHAX"/>
    <property type="match status" value="1"/>
</dbReference>
<comment type="subunit">
    <text evidence="3">Homodimer.</text>
</comment>
<dbReference type="Proteomes" id="UP000199771">
    <property type="component" value="Unassembled WGS sequence"/>
</dbReference>
<dbReference type="STRING" id="1076937.SAMN04488120_103133"/>
<name>A0A1I2I989_9GAMM</name>
<gene>
    <name evidence="7" type="ORF">SAMN04488120_103133</name>
</gene>
<dbReference type="InterPro" id="IPR014729">
    <property type="entry name" value="Rossmann-like_a/b/a_fold"/>
</dbReference>
<evidence type="ECO:0000256" key="1">
    <source>
        <dbReference type="ARBA" id="ARBA00004496"/>
    </source>
</evidence>
<keyword evidence="8" id="KW-1185">Reference proteome</keyword>
<evidence type="ECO:0000256" key="3">
    <source>
        <dbReference type="ARBA" id="ARBA00011738"/>
    </source>
</evidence>
<evidence type="ECO:0000256" key="5">
    <source>
        <dbReference type="PIRNR" id="PIRNR006276"/>
    </source>
</evidence>
<organism evidence="7 8">
    <name type="scientific">Fontimonas thermophila</name>
    <dbReference type="NCBI Taxonomy" id="1076937"/>
    <lineage>
        <taxon>Bacteria</taxon>
        <taxon>Pseudomonadati</taxon>
        <taxon>Pseudomonadota</taxon>
        <taxon>Gammaproteobacteria</taxon>
        <taxon>Nevskiales</taxon>
        <taxon>Nevskiaceae</taxon>
        <taxon>Fontimonas</taxon>
    </lineage>
</organism>
<comment type="subcellular location">
    <subcellularLocation>
        <location evidence="1 5">Cytoplasm</location>
    </subcellularLocation>
</comment>